<protein>
    <submittedName>
        <fullName evidence="1">Uncharacterized protein</fullName>
    </submittedName>
</protein>
<evidence type="ECO:0000313" key="1">
    <source>
        <dbReference type="EMBL" id="GFY72098.1"/>
    </source>
</evidence>
<name>A0A8X6YGV6_9ARAC</name>
<gene>
    <name evidence="1" type="ORF">TNIN_87661</name>
</gene>
<dbReference type="EMBL" id="BMAV01019239">
    <property type="protein sequence ID" value="GFY72098.1"/>
    <property type="molecule type" value="Genomic_DNA"/>
</dbReference>
<comment type="caution">
    <text evidence="1">The sequence shown here is derived from an EMBL/GenBank/DDBJ whole genome shotgun (WGS) entry which is preliminary data.</text>
</comment>
<keyword evidence="2" id="KW-1185">Reference proteome</keyword>
<reference evidence="1" key="1">
    <citation type="submission" date="2020-08" db="EMBL/GenBank/DDBJ databases">
        <title>Multicomponent nature underlies the extraordinary mechanical properties of spider dragline silk.</title>
        <authorList>
            <person name="Kono N."/>
            <person name="Nakamura H."/>
            <person name="Mori M."/>
            <person name="Yoshida Y."/>
            <person name="Ohtoshi R."/>
            <person name="Malay A.D."/>
            <person name="Moran D.A.P."/>
            <person name="Tomita M."/>
            <person name="Numata K."/>
            <person name="Arakawa K."/>
        </authorList>
    </citation>
    <scope>NUCLEOTIDE SEQUENCE</scope>
</reference>
<accession>A0A8X6YGV6</accession>
<dbReference type="Proteomes" id="UP000886998">
    <property type="component" value="Unassembled WGS sequence"/>
</dbReference>
<proteinExistence type="predicted"/>
<dbReference type="AlphaFoldDB" id="A0A8X6YGV6"/>
<organism evidence="1 2">
    <name type="scientific">Trichonephila inaurata madagascariensis</name>
    <dbReference type="NCBI Taxonomy" id="2747483"/>
    <lineage>
        <taxon>Eukaryota</taxon>
        <taxon>Metazoa</taxon>
        <taxon>Ecdysozoa</taxon>
        <taxon>Arthropoda</taxon>
        <taxon>Chelicerata</taxon>
        <taxon>Arachnida</taxon>
        <taxon>Araneae</taxon>
        <taxon>Araneomorphae</taxon>
        <taxon>Entelegynae</taxon>
        <taxon>Araneoidea</taxon>
        <taxon>Nephilidae</taxon>
        <taxon>Trichonephila</taxon>
        <taxon>Trichonephila inaurata</taxon>
    </lineage>
</organism>
<evidence type="ECO:0000313" key="2">
    <source>
        <dbReference type="Proteomes" id="UP000886998"/>
    </source>
</evidence>
<sequence>MHNVLLSEMKIPFPKEKIVSTLGSEKVLQPSLEELTVEPHIRAIALTSTKRGVSWGSEKGILPTAVIYVNGHQGRLKLRCVFYILPRRAHF</sequence>